<dbReference type="Proteomes" id="UP000277570">
    <property type="component" value="Unassembled WGS sequence"/>
</dbReference>
<reference evidence="2 3" key="1">
    <citation type="submission" date="2018-11" db="EMBL/GenBank/DDBJ databases">
        <authorList>
            <consortium name="Pathogen Informatics"/>
        </authorList>
    </citation>
    <scope>NUCLEOTIDE SEQUENCE [LARGE SCALE GENOMIC DNA]</scope>
    <source>
        <strain evidence="2 3">NCTC10913</strain>
    </source>
</reference>
<dbReference type="EC" id="2.4.2.31" evidence="2"/>
<gene>
    <name evidence="2" type="ORF">NCTC10913_02098</name>
</gene>
<dbReference type="GO" id="GO:0106274">
    <property type="term" value="F:NAD+-protein-arginine ADP-ribosyltransferase activity"/>
    <property type="evidence" value="ECO:0007669"/>
    <property type="project" value="UniProtKB-EC"/>
</dbReference>
<name>A0ABY6ST40_9CLOT</name>
<evidence type="ECO:0000313" key="2">
    <source>
        <dbReference type="EMBL" id="VDG71752.1"/>
    </source>
</evidence>
<sequence length="533" mass="63420">MNNTYWQQRSLELENAAYKDSEQYKKDLEQLHKETLEQIQKDIAYWYLRFAKKNKITYAEAQQILNRNELEEFHWTVQQYIKYGQSEILSDAWRKELENASIKVHVTRLEALQLQMQHHLEKEYAKRITDINYLLKSGLEEDIYHNAYEIEKGLNIGVDLHKYNESEIDDMLKKPWCSDGKVFSERLWGRKQQLVADLVEKDLPQALIRGESNDKIIERWAEKLDADRKAVARVVQTERAYVNSRSALESYKKLGVKKYQILATLDLKTSNICREMDHKGRNKDEPFFYLDEYKVGLTAPPFHCNCRTTTVPYFDDFTEDEKRAMRDEEGKSKKVPADMTYDEWYKKYVKSSPKALTEEKKIKNKSSDNKQYEQYKEILVNEAPKTFDNFQDMKYNNGKEWDKIKSKFTDEFVKKDFKDIPSFHKNCSDLMTRKWYLEHDKSIPNIIDKSKSIEEQAKQAHDLRNTYRTQARDLMKDQEMRKKLDLDHPNLSFEEQINKKFKDKGLSREDSIKDILKTATKTNKKVNKSLGLE</sequence>
<protein>
    <submittedName>
        <fullName evidence="2">SPP1 family phage head morphogenesis protein</fullName>
        <ecNumber evidence="2">2.4.2.31</ecNumber>
    </submittedName>
</protein>
<keyword evidence="3" id="KW-1185">Reference proteome</keyword>
<organism evidence="2 3">
    <name type="scientific">Clostridium carnis</name>
    <dbReference type="NCBI Taxonomy" id="1530"/>
    <lineage>
        <taxon>Bacteria</taxon>
        <taxon>Bacillati</taxon>
        <taxon>Bacillota</taxon>
        <taxon>Clostridia</taxon>
        <taxon>Eubacteriales</taxon>
        <taxon>Clostridiaceae</taxon>
        <taxon>Clostridium</taxon>
    </lineage>
</organism>
<keyword evidence="2" id="KW-0808">Transferase</keyword>
<dbReference type="InterPro" id="IPR006528">
    <property type="entry name" value="Phage_head_morphogenesis_dom"/>
</dbReference>
<comment type="caution">
    <text evidence="2">The sequence shown here is derived from an EMBL/GenBank/DDBJ whole genome shotgun (WGS) entry which is preliminary data.</text>
</comment>
<dbReference type="Pfam" id="PF04233">
    <property type="entry name" value="Phage_Mu_F"/>
    <property type="match status" value="1"/>
</dbReference>
<dbReference type="NCBIfam" id="TIGR01641">
    <property type="entry name" value="phageSPP1_gp7"/>
    <property type="match status" value="1"/>
</dbReference>
<keyword evidence="2" id="KW-0328">Glycosyltransferase</keyword>
<proteinExistence type="predicted"/>
<feature type="domain" description="Phage head morphogenesis" evidence="1">
    <location>
        <begin position="199"/>
        <end position="310"/>
    </location>
</feature>
<dbReference type="EMBL" id="UYIN01000008">
    <property type="protein sequence ID" value="VDG71752.1"/>
    <property type="molecule type" value="Genomic_DNA"/>
</dbReference>
<dbReference type="RefSeq" id="WP_125148617.1">
    <property type="nucleotide sequence ID" value="NZ_UYIN01000008.1"/>
</dbReference>
<evidence type="ECO:0000313" key="3">
    <source>
        <dbReference type="Proteomes" id="UP000277570"/>
    </source>
</evidence>
<accession>A0ABY6ST40</accession>
<evidence type="ECO:0000259" key="1">
    <source>
        <dbReference type="Pfam" id="PF04233"/>
    </source>
</evidence>